<evidence type="ECO:0000256" key="3">
    <source>
        <dbReference type="ARBA" id="ARBA00023054"/>
    </source>
</evidence>
<feature type="coiled-coil region" evidence="5">
    <location>
        <begin position="202"/>
        <end position="282"/>
    </location>
</feature>
<feature type="coiled-coil region" evidence="5">
    <location>
        <begin position="87"/>
        <end position="156"/>
    </location>
</feature>
<keyword evidence="4" id="KW-0539">Nucleus</keyword>
<name>A0A9W6U924_9STRA</name>
<evidence type="ECO:0000256" key="5">
    <source>
        <dbReference type="SAM" id="Coils"/>
    </source>
</evidence>
<evidence type="ECO:0000313" key="8">
    <source>
        <dbReference type="EMBL" id="GMF28624.1"/>
    </source>
</evidence>
<feature type="coiled-coil region" evidence="5">
    <location>
        <begin position="6"/>
        <end position="62"/>
    </location>
</feature>
<keyword evidence="9" id="KW-1185">Reference proteome</keyword>
<evidence type="ECO:0000256" key="1">
    <source>
        <dbReference type="ARBA" id="ARBA00004123"/>
    </source>
</evidence>
<proteinExistence type="predicted"/>
<evidence type="ECO:0000256" key="2">
    <source>
        <dbReference type="ARBA" id="ARBA00022754"/>
    </source>
</evidence>
<feature type="domain" description="LTD" evidence="7">
    <location>
        <begin position="342"/>
        <end position="469"/>
    </location>
</feature>
<dbReference type="PANTHER" id="PTHR45721:SF11">
    <property type="entry name" value="LAMIN DM0-RELATED"/>
    <property type="match status" value="1"/>
</dbReference>
<dbReference type="EMBL" id="BSXW01000724">
    <property type="protein sequence ID" value="GMF28624.1"/>
    <property type="molecule type" value="Genomic_DNA"/>
</dbReference>
<dbReference type="Proteomes" id="UP001165083">
    <property type="component" value="Unassembled WGS sequence"/>
</dbReference>
<dbReference type="SUPFAM" id="SSF74853">
    <property type="entry name" value="Lamin A/C globular tail domain"/>
    <property type="match status" value="1"/>
</dbReference>
<dbReference type="OrthoDB" id="102442at2759"/>
<evidence type="ECO:0000313" key="9">
    <source>
        <dbReference type="Proteomes" id="UP001165083"/>
    </source>
</evidence>
<dbReference type="Gene3D" id="2.60.40.1260">
    <property type="entry name" value="Lamin Tail domain"/>
    <property type="match status" value="1"/>
</dbReference>
<feature type="region of interest" description="Disordered" evidence="6">
    <location>
        <begin position="313"/>
        <end position="346"/>
    </location>
</feature>
<keyword evidence="2" id="KW-0403">Intermediate filament</keyword>
<dbReference type="Pfam" id="PF00932">
    <property type="entry name" value="LTD"/>
    <property type="match status" value="1"/>
</dbReference>
<evidence type="ECO:0000259" key="7">
    <source>
        <dbReference type="PROSITE" id="PS51841"/>
    </source>
</evidence>
<dbReference type="AlphaFoldDB" id="A0A9W6U924"/>
<dbReference type="Pfam" id="PF00038">
    <property type="entry name" value="Filament"/>
    <property type="match status" value="1"/>
</dbReference>
<sequence length="492" mass="56471">MYVLGVNELEGAKHAAERELETIKQRMQQDLESVRTRLSKELEETRRKLDDEMDQNARLQTLEQEQHKELLKLRAQQTELGEAKVLVETLKVQLDREKANAESAKETLSEQTTQLNSARRRVKELEREVRGHVAALTDATQELEELRKKSADFDLTRDAELSKLRREWTAKHLEAQAQWKKDAEDRLRTMEMEVRSHFDSVSGSLQSQLDDVRSELESTKKELDRTATDYEESLKARQALTEKVAQLERDYREVRSKSTKDRKAYEETLERFRSSKVAKEREFNELMDVKIALDAEIMKYRRILDREESRVTVLTPNTKGRKRKSENTNGTSAKRTKRAPEPEPIVSSSAVQIAALDLEKDRIVIRNTSNNAVPLGGWVVRGQMDQTFRFPATYVMRPQSTLTVHSSKRNKNAKSERKKGEDSFLANKFSLNPKGDFVVLVTSDDIPVSMKSEGLPDEEVRAIEADLRADFLDDEAPPSGNVRLLVGVFVVT</sequence>
<dbReference type="PROSITE" id="PS51841">
    <property type="entry name" value="LTD"/>
    <property type="match status" value="1"/>
</dbReference>
<gene>
    <name evidence="8" type="ORF">Plil01_001208500</name>
</gene>
<accession>A0A9W6U924</accession>
<dbReference type="InterPro" id="IPR036415">
    <property type="entry name" value="Lamin_tail_dom_sf"/>
</dbReference>
<dbReference type="SMART" id="SM01391">
    <property type="entry name" value="Filament"/>
    <property type="match status" value="1"/>
</dbReference>
<dbReference type="InterPro" id="IPR001322">
    <property type="entry name" value="Lamin_tail_dom"/>
</dbReference>
<organism evidence="8 9">
    <name type="scientific">Phytophthora lilii</name>
    <dbReference type="NCBI Taxonomy" id="2077276"/>
    <lineage>
        <taxon>Eukaryota</taxon>
        <taxon>Sar</taxon>
        <taxon>Stramenopiles</taxon>
        <taxon>Oomycota</taxon>
        <taxon>Peronosporomycetes</taxon>
        <taxon>Peronosporales</taxon>
        <taxon>Peronosporaceae</taxon>
        <taxon>Phytophthora</taxon>
    </lineage>
</organism>
<comment type="caution">
    <text evidence="8">The sequence shown here is derived from an EMBL/GenBank/DDBJ whole genome shotgun (WGS) entry which is preliminary data.</text>
</comment>
<keyword evidence="3 5" id="KW-0175">Coiled coil</keyword>
<protein>
    <submittedName>
        <fullName evidence="8">Unnamed protein product</fullName>
    </submittedName>
</protein>
<evidence type="ECO:0000256" key="4">
    <source>
        <dbReference type="ARBA" id="ARBA00023242"/>
    </source>
</evidence>
<comment type="subcellular location">
    <subcellularLocation>
        <location evidence="1">Nucleus</location>
    </subcellularLocation>
</comment>
<dbReference type="GO" id="GO:0005882">
    <property type="term" value="C:intermediate filament"/>
    <property type="evidence" value="ECO:0007669"/>
    <property type="project" value="UniProtKB-KW"/>
</dbReference>
<dbReference type="InterPro" id="IPR039008">
    <property type="entry name" value="IF_rod_dom"/>
</dbReference>
<evidence type="ECO:0000256" key="6">
    <source>
        <dbReference type="SAM" id="MobiDB-lite"/>
    </source>
</evidence>
<dbReference type="PANTHER" id="PTHR45721">
    <property type="entry name" value="LAMIN DM0-RELATED"/>
    <property type="match status" value="1"/>
</dbReference>
<dbReference type="Gene3D" id="1.20.5.170">
    <property type="match status" value="1"/>
</dbReference>
<dbReference type="GO" id="GO:0005634">
    <property type="term" value="C:nucleus"/>
    <property type="evidence" value="ECO:0007669"/>
    <property type="project" value="UniProtKB-SubCell"/>
</dbReference>
<dbReference type="SUPFAM" id="SSF64593">
    <property type="entry name" value="Intermediate filament protein, coiled coil region"/>
    <property type="match status" value="1"/>
</dbReference>
<reference evidence="8" key="1">
    <citation type="submission" date="2023-04" db="EMBL/GenBank/DDBJ databases">
        <title>Phytophthora lilii NBRC 32176.</title>
        <authorList>
            <person name="Ichikawa N."/>
            <person name="Sato H."/>
            <person name="Tonouchi N."/>
        </authorList>
    </citation>
    <scope>NUCLEOTIDE SEQUENCE</scope>
    <source>
        <strain evidence="8">NBRC 32176</strain>
    </source>
</reference>